<organism evidence="1 2">
    <name type="scientific">Spirodela intermedia</name>
    <name type="common">Intermediate duckweed</name>
    <dbReference type="NCBI Taxonomy" id="51605"/>
    <lineage>
        <taxon>Eukaryota</taxon>
        <taxon>Viridiplantae</taxon>
        <taxon>Streptophyta</taxon>
        <taxon>Embryophyta</taxon>
        <taxon>Tracheophyta</taxon>
        <taxon>Spermatophyta</taxon>
        <taxon>Magnoliopsida</taxon>
        <taxon>Liliopsida</taxon>
        <taxon>Araceae</taxon>
        <taxon>Lemnoideae</taxon>
        <taxon>Spirodela</taxon>
    </lineage>
</organism>
<dbReference type="EMBL" id="LR746275">
    <property type="protein sequence ID" value="CAA7406021.1"/>
    <property type="molecule type" value="Genomic_DNA"/>
</dbReference>
<evidence type="ECO:0000313" key="1">
    <source>
        <dbReference type="EMBL" id="CAA7406021.1"/>
    </source>
</evidence>
<protein>
    <submittedName>
        <fullName evidence="1">Uncharacterized protein</fullName>
    </submittedName>
</protein>
<keyword evidence="2" id="KW-1185">Reference proteome</keyword>
<name>A0A7I8L7K3_SPIIN</name>
<proteinExistence type="predicted"/>
<evidence type="ECO:0000313" key="2">
    <source>
        <dbReference type="Proteomes" id="UP000663760"/>
    </source>
</evidence>
<reference evidence="1" key="1">
    <citation type="submission" date="2020-02" db="EMBL/GenBank/DDBJ databases">
        <authorList>
            <person name="Scholz U."/>
            <person name="Mascher M."/>
            <person name="Fiebig A."/>
        </authorList>
    </citation>
    <scope>NUCLEOTIDE SEQUENCE</scope>
</reference>
<sequence>MQLAVDSPLPVFAASWFQSPGFDSSPAPAIKAIS</sequence>
<accession>A0A7I8L7K3</accession>
<gene>
    <name evidence="1" type="ORF">SI8410_12016699</name>
</gene>
<dbReference type="Proteomes" id="UP000663760">
    <property type="component" value="Chromosome 12"/>
</dbReference>
<dbReference type="AlphaFoldDB" id="A0A7I8L7K3"/>